<gene>
    <name evidence="1" type="ORF">CAOG_010174</name>
</gene>
<keyword evidence="2" id="KW-1185">Reference proteome</keyword>
<dbReference type="EMBL" id="KE346376">
    <property type="protein sequence ID" value="KJE97978.1"/>
    <property type="molecule type" value="Genomic_DNA"/>
</dbReference>
<reference evidence="2" key="1">
    <citation type="submission" date="2011-02" db="EMBL/GenBank/DDBJ databases">
        <title>The Genome Sequence of Capsaspora owczarzaki ATCC 30864.</title>
        <authorList>
            <person name="Russ C."/>
            <person name="Cuomo C."/>
            <person name="Burger G."/>
            <person name="Gray M.W."/>
            <person name="Holland P.W.H."/>
            <person name="King N."/>
            <person name="Lang F.B.F."/>
            <person name="Roger A.J."/>
            <person name="Ruiz-Trillo I."/>
            <person name="Young S.K."/>
            <person name="Zeng Q."/>
            <person name="Gargeya S."/>
            <person name="Alvarado L."/>
            <person name="Berlin A."/>
            <person name="Chapman S.B."/>
            <person name="Chen Z."/>
            <person name="Freedman E."/>
            <person name="Gellesch M."/>
            <person name="Goldberg J."/>
            <person name="Griggs A."/>
            <person name="Gujja S."/>
            <person name="Heilman E."/>
            <person name="Heiman D."/>
            <person name="Howarth C."/>
            <person name="Mehta T."/>
            <person name="Neiman D."/>
            <person name="Pearson M."/>
            <person name="Roberts A."/>
            <person name="Saif S."/>
            <person name="Shea T."/>
            <person name="Shenoy N."/>
            <person name="Sisk P."/>
            <person name="Stolte C."/>
            <person name="Sykes S."/>
            <person name="White J."/>
            <person name="Yandava C."/>
            <person name="Haas B."/>
            <person name="Nusbaum C."/>
            <person name="Birren B."/>
        </authorList>
    </citation>
    <scope>NUCLEOTIDE SEQUENCE</scope>
    <source>
        <strain evidence="2">ATCC 30864</strain>
    </source>
</reference>
<evidence type="ECO:0000313" key="1">
    <source>
        <dbReference type="EMBL" id="KJE97978.1"/>
    </source>
</evidence>
<evidence type="ECO:0000313" key="2">
    <source>
        <dbReference type="Proteomes" id="UP000008743"/>
    </source>
</evidence>
<name>A0A0D2WYG6_CAPO3</name>
<protein>
    <submittedName>
        <fullName evidence="1">Uncharacterized protein</fullName>
    </submittedName>
</protein>
<organism evidence="1 2">
    <name type="scientific">Capsaspora owczarzaki (strain ATCC 30864)</name>
    <dbReference type="NCBI Taxonomy" id="595528"/>
    <lineage>
        <taxon>Eukaryota</taxon>
        <taxon>Filasterea</taxon>
        <taxon>Capsaspora</taxon>
    </lineage>
</organism>
<accession>A0A0D2WYG6</accession>
<dbReference type="Proteomes" id="UP000008743">
    <property type="component" value="Unassembled WGS sequence"/>
</dbReference>
<dbReference type="AlphaFoldDB" id="A0A0D2WYG6"/>
<sequence length="398" mass="43206">MLEFVCDAFRSSLVPPADSARWPSEALAVALNASDTLQSIDNLLSQLRFNDYELPATILTALLPFVDWITPFVICIFKNLMHVARSRAATELVQSQDSGSSASNTTPFLSFLFQSDAAQLLRETLVYASLLKHQASISTSKVIQQHNNVQQQQQQHSQPQYEQQQQQIYDSAASLGALNHGVARESSATIKKLFNILSEISFKAARDDISNLISALEVLQKPEYEQTRLMRSLQLSSTSRGVLGQLAHVVHGPALRVLARDAPDTAITAATPVACPAFLFGKATKSLVPGIFNSTAEVVPGREVDGVNSPHGGRGVASPPAEVPGSVLLSDVMEGDAFDDDTTDARFTVRSRRSVSLAALNSVQKTTGSTVTEPPHARRDVLKQTFVSGTVDFRECMR</sequence>
<proteinExistence type="predicted"/>
<dbReference type="InParanoid" id="A0A0D2WYG6"/>